<dbReference type="Gene3D" id="3.40.190.10">
    <property type="entry name" value="Periplasmic binding protein-like II"/>
    <property type="match status" value="2"/>
</dbReference>
<dbReference type="InterPro" id="IPR046350">
    <property type="entry name" value="Cystatin_sf"/>
</dbReference>
<gene>
    <name evidence="1" type="ORF">TOA249_LOCUS11084</name>
</gene>
<accession>A0A821CN25</accession>
<name>A0A821CN25_9BILA</name>
<proteinExistence type="predicted"/>
<evidence type="ECO:0000313" key="2">
    <source>
        <dbReference type="Proteomes" id="UP000663838"/>
    </source>
</evidence>
<dbReference type="SUPFAM" id="SSF54403">
    <property type="entry name" value="Cystatin/monellin"/>
    <property type="match status" value="1"/>
</dbReference>
<dbReference type="AlphaFoldDB" id="A0A821CN25"/>
<reference evidence="1" key="1">
    <citation type="submission" date="2021-02" db="EMBL/GenBank/DDBJ databases">
        <authorList>
            <person name="Nowell W R."/>
        </authorList>
    </citation>
    <scope>NUCLEOTIDE SEQUENCE</scope>
</reference>
<dbReference type="Proteomes" id="UP000663838">
    <property type="component" value="Unassembled WGS sequence"/>
</dbReference>
<organism evidence="1 2">
    <name type="scientific">Rotaria socialis</name>
    <dbReference type="NCBI Taxonomy" id="392032"/>
    <lineage>
        <taxon>Eukaryota</taxon>
        <taxon>Metazoa</taxon>
        <taxon>Spiralia</taxon>
        <taxon>Gnathifera</taxon>
        <taxon>Rotifera</taxon>
        <taxon>Eurotatoria</taxon>
        <taxon>Bdelloidea</taxon>
        <taxon>Philodinida</taxon>
        <taxon>Philodinidae</taxon>
        <taxon>Rotaria</taxon>
    </lineage>
</organism>
<sequence>MSDEDNSAMGPVMDATPEIQALAERPEIKEAAVHALHKKHHENKIHHFTEKNREKQLTDWQVTQYAEEQAAYGINYFMNVSIGDGLFIHIRVHRREDCDKYDFYSLHETFKDDVATCIFTEGIKKVRRSNGKYSCLTESTFNEYANGRLPCDTMRIGDNLNRKSYGTATALGSNLCADNMI</sequence>
<protein>
    <submittedName>
        <fullName evidence="1">Uncharacterized protein</fullName>
    </submittedName>
</protein>
<comment type="caution">
    <text evidence="1">The sequence shown here is derived from an EMBL/GenBank/DDBJ whole genome shotgun (WGS) entry which is preliminary data.</text>
</comment>
<dbReference type="EMBL" id="CAJOBS010000592">
    <property type="protein sequence ID" value="CAF4608173.1"/>
    <property type="molecule type" value="Genomic_DNA"/>
</dbReference>
<evidence type="ECO:0000313" key="1">
    <source>
        <dbReference type="EMBL" id="CAF4608173.1"/>
    </source>
</evidence>